<feature type="transmembrane region" description="Helical" evidence="4">
    <location>
        <begin position="255"/>
        <end position="276"/>
    </location>
</feature>
<dbReference type="PRINTS" id="PR00081">
    <property type="entry name" value="GDHRDH"/>
</dbReference>
<dbReference type="Proteomes" id="UP001285441">
    <property type="component" value="Unassembled WGS sequence"/>
</dbReference>
<dbReference type="InterPro" id="IPR002347">
    <property type="entry name" value="SDR_fam"/>
</dbReference>
<dbReference type="PANTHER" id="PTHR24320">
    <property type="entry name" value="RETINOL DEHYDROGENASE"/>
    <property type="match status" value="1"/>
</dbReference>
<dbReference type="Pfam" id="PF00106">
    <property type="entry name" value="adh_short"/>
    <property type="match status" value="1"/>
</dbReference>
<evidence type="ECO:0000256" key="4">
    <source>
        <dbReference type="SAM" id="Phobius"/>
    </source>
</evidence>
<keyword evidence="4" id="KW-1133">Transmembrane helix</keyword>
<dbReference type="EMBL" id="JAULSW010000011">
    <property type="protein sequence ID" value="KAK3367596.1"/>
    <property type="molecule type" value="Genomic_DNA"/>
</dbReference>
<keyword evidence="4" id="KW-0812">Transmembrane</keyword>
<dbReference type="AlphaFoldDB" id="A0AAE0K075"/>
<evidence type="ECO:0000313" key="5">
    <source>
        <dbReference type="EMBL" id="KAK3367596.1"/>
    </source>
</evidence>
<dbReference type="GO" id="GO:0016491">
    <property type="term" value="F:oxidoreductase activity"/>
    <property type="evidence" value="ECO:0007669"/>
    <property type="project" value="UniProtKB-KW"/>
</dbReference>
<evidence type="ECO:0000256" key="2">
    <source>
        <dbReference type="ARBA" id="ARBA00023002"/>
    </source>
</evidence>
<evidence type="ECO:0000256" key="1">
    <source>
        <dbReference type="ARBA" id="ARBA00006484"/>
    </source>
</evidence>
<keyword evidence="2" id="KW-0560">Oxidoreductase</keyword>
<organism evidence="5 6">
    <name type="scientific">Podospora didyma</name>
    <dbReference type="NCBI Taxonomy" id="330526"/>
    <lineage>
        <taxon>Eukaryota</taxon>
        <taxon>Fungi</taxon>
        <taxon>Dikarya</taxon>
        <taxon>Ascomycota</taxon>
        <taxon>Pezizomycotina</taxon>
        <taxon>Sordariomycetes</taxon>
        <taxon>Sordariomycetidae</taxon>
        <taxon>Sordariales</taxon>
        <taxon>Podosporaceae</taxon>
        <taxon>Podospora</taxon>
    </lineage>
</organism>
<dbReference type="PANTHER" id="PTHR24320:SF152">
    <property type="entry name" value="SHORT-CHAIN DEHYDROGENASE_REDUCTASE FAMILY PROTEIN"/>
    <property type="match status" value="1"/>
</dbReference>
<sequence>MSSATTTIARSILVTGANGGLGSAIAGALASGSARGSEYHGLYTVRNVEKATDLRRVLSQTAATTHKHDVIEMDLGRLESVRQAARDINRRVAEKSLPPIRALVLNAAYMESFEQNFTPDGFDMSFQVNYLSHFLLALMLLPSMDKEHGRVVVLGSYTHDPRDKRATSRGWFAGDQWKTLFHDTESLAKGSWSSSAEFPDEAGGIRRYGAGKLCLLMMMHELQSRLLDDPTLSKICVVGVDPGGMGSSLFRRTGFFIRAFAPTLLPYVAPIIGLFTENPRVRTTKRSASDVLHAAFDTETLGEYPRDVYVDGRTPATTSEESRDPEKRKALWTDSVELVQIKEADTVLARWQ</sequence>
<evidence type="ECO:0000256" key="3">
    <source>
        <dbReference type="SAM" id="MobiDB-lite"/>
    </source>
</evidence>
<accession>A0AAE0K075</accession>
<name>A0AAE0K075_9PEZI</name>
<dbReference type="SUPFAM" id="SSF51735">
    <property type="entry name" value="NAD(P)-binding Rossmann-fold domains"/>
    <property type="match status" value="1"/>
</dbReference>
<comment type="similarity">
    <text evidence="1">Belongs to the short-chain dehydrogenases/reductases (SDR) family.</text>
</comment>
<proteinExistence type="inferred from homology"/>
<keyword evidence="4" id="KW-0472">Membrane</keyword>
<gene>
    <name evidence="5" type="ORF">B0H63DRAFT_565542</name>
</gene>
<protein>
    <submittedName>
        <fullName evidence="5">Short-chain dehydrogenase</fullName>
    </submittedName>
</protein>
<dbReference type="Gene3D" id="3.40.50.720">
    <property type="entry name" value="NAD(P)-binding Rossmann-like Domain"/>
    <property type="match status" value="1"/>
</dbReference>
<comment type="caution">
    <text evidence="5">The sequence shown here is derived from an EMBL/GenBank/DDBJ whole genome shotgun (WGS) entry which is preliminary data.</text>
</comment>
<reference evidence="5" key="1">
    <citation type="journal article" date="2023" name="Mol. Phylogenet. Evol.">
        <title>Genome-scale phylogeny and comparative genomics of the fungal order Sordariales.</title>
        <authorList>
            <person name="Hensen N."/>
            <person name="Bonometti L."/>
            <person name="Westerberg I."/>
            <person name="Brannstrom I.O."/>
            <person name="Guillou S."/>
            <person name="Cros-Aarteil S."/>
            <person name="Calhoun S."/>
            <person name="Haridas S."/>
            <person name="Kuo A."/>
            <person name="Mondo S."/>
            <person name="Pangilinan J."/>
            <person name="Riley R."/>
            <person name="LaButti K."/>
            <person name="Andreopoulos B."/>
            <person name="Lipzen A."/>
            <person name="Chen C."/>
            <person name="Yan M."/>
            <person name="Daum C."/>
            <person name="Ng V."/>
            <person name="Clum A."/>
            <person name="Steindorff A."/>
            <person name="Ohm R.A."/>
            <person name="Martin F."/>
            <person name="Silar P."/>
            <person name="Natvig D.O."/>
            <person name="Lalanne C."/>
            <person name="Gautier V."/>
            <person name="Ament-Velasquez S.L."/>
            <person name="Kruys A."/>
            <person name="Hutchinson M.I."/>
            <person name="Powell A.J."/>
            <person name="Barry K."/>
            <person name="Miller A.N."/>
            <person name="Grigoriev I.V."/>
            <person name="Debuchy R."/>
            <person name="Gladieux P."/>
            <person name="Hiltunen Thoren M."/>
            <person name="Johannesson H."/>
        </authorList>
    </citation>
    <scope>NUCLEOTIDE SEQUENCE</scope>
    <source>
        <strain evidence="5">CBS 232.78</strain>
    </source>
</reference>
<reference evidence="5" key="2">
    <citation type="submission" date="2023-06" db="EMBL/GenBank/DDBJ databases">
        <authorList>
            <consortium name="Lawrence Berkeley National Laboratory"/>
            <person name="Haridas S."/>
            <person name="Hensen N."/>
            <person name="Bonometti L."/>
            <person name="Westerberg I."/>
            <person name="Brannstrom I.O."/>
            <person name="Guillou S."/>
            <person name="Cros-Aarteil S."/>
            <person name="Calhoun S."/>
            <person name="Kuo A."/>
            <person name="Mondo S."/>
            <person name="Pangilinan J."/>
            <person name="Riley R."/>
            <person name="LaButti K."/>
            <person name="Andreopoulos B."/>
            <person name="Lipzen A."/>
            <person name="Chen C."/>
            <person name="Yanf M."/>
            <person name="Daum C."/>
            <person name="Ng V."/>
            <person name="Clum A."/>
            <person name="Steindorff A."/>
            <person name="Ohm R."/>
            <person name="Martin F."/>
            <person name="Silar P."/>
            <person name="Natvig D."/>
            <person name="Lalanne C."/>
            <person name="Gautier V."/>
            <person name="Ament-velasquez S.L."/>
            <person name="Kruys A."/>
            <person name="Hutchinson M.I."/>
            <person name="Powell A.J."/>
            <person name="Barry K."/>
            <person name="Miller A.N."/>
            <person name="Grigoriev I.V."/>
            <person name="Debuchy R."/>
            <person name="Gladieux P."/>
            <person name="Thoren M.H."/>
            <person name="Johannesson H."/>
        </authorList>
    </citation>
    <scope>NUCLEOTIDE SEQUENCE</scope>
    <source>
        <strain evidence="5">CBS 232.78</strain>
    </source>
</reference>
<dbReference type="InterPro" id="IPR036291">
    <property type="entry name" value="NAD(P)-bd_dom_sf"/>
</dbReference>
<feature type="region of interest" description="Disordered" evidence="3">
    <location>
        <begin position="308"/>
        <end position="328"/>
    </location>
</feature>
<evidence type="ECO:0000313" key="6">
    <source>
        <dbReference type="Proteomes" id="UP001285441"/>
    </source>
</evidence>
<keyword evidence="6" id="KW-1185">Reference proteome</keyword>